<dbReference type="Proteomes" id="UP000628017">
    <property type="component" value="Unassembled WGS sequence"/>
</dbReference>
<proteinExistence type="predicted"/>
<reference evidence="2" key="1">
    <citation type="journal article" date="2014" name="Int. J. Syst. Evol. Microbiol.">
        <title>Complete genome sequence of Corynebacterium casei LMG S-19264T (=DSM 44701T), isolated from a smear-ripened cheese.</title>
        <authorList>
            <consortium name="US DOE Joint Genome Institute (JGI-PGF)"/>
            <person name="Walter F."/>
            <person name="Albersmeier A."/>
            <person name="Kalinowski J."/>
            <person name="Ruckert C."/>
        </authorList>
    </citation>
    <scope>NUCLEOTIDE SEQUENCE</scope>
    <source>
        <strain evidence="2">CGMCC 1.15880</strain>
    </source>
</reference>
<dbReference type="AlphaFoldDB" id="A0A916VP24"/>
<keyword evidence="3" id="KW-1185">Reference proteome</keyword>
<dbReference type="GO" id="GO:1990281">
    <property type="term" value="C:efflux pump complex"/>
    <property type="evidence" value="ECO:0007669"/>
    <property type="project" value="TreeGrafter"/>
</dbReference>
<dbReference type="PANTHER" id="PTHR30469:SF15">
    <property type="entry name" value="HLYD FAMILY OF SECRETION PROTEINS"/>
    <property type="match status" value="1"/>
</dbReference>
<evidence type="ECO:0008006" key="4">
    <source>
        <dbReference type="Google" id="ProtNLM"/>
    </source>
</evidence>
<dbReference type="GO" id="GO:0015562">
    <property type="term" value="F:efflux transmembrane transporter activity"/>
    <property type="evidence" value="ECO:0007669"/>
    <property type="project" value="TreeGrafter"/>
</dbReference>
<evidence type="ECO:0000313" key="3">
    <source>
        <dbReference type="Proteomes" id="UP000628017"/>
    </source>
</evidence>
<dbReference type="Gene3D" id="2.40.30.170">
    <property type="match status" value="1"/>
</dbReference>
<keyword evidence="1" id="KW-0175">Coiled coil</keyword>
<evidence type="ECO:0000256" key="1">
    <source>
        <dbReference type="SAM" id="Coils"/>
    </source>
</evidence>
<sequence length="491" mass="52446">MRFVTRSLLGLFLLTLTVALLALAGNSLVSALKDRNNGGFAGRQARERVFTVEVAKLTLGSHAPEIRTFGEVISGRTLELRAAASGALVQLSDSFREGGKVSKGEILFQTDPANARSKLLIAQNELDETQADLLDARRNLTLAEDELAAAQSQLDLRKKAFERQSSLSTRGLGTDTAMETAELAVSAAEQSLLSKRLSLANAQATIARAKTLMERRKINRNEAERILAETTVRADFDGVLTGVSAVLGRLVNANEQLGSLIDPEALEVSFRVSAQEFRALIANGNGLEQAEVHLTAPSGATVSGRIDRVSAAVAAGTTGRELFAKLQGAAGLGIQPGDFVSVILREPALLKVAKIPASASTTSGDVLLLDGENRLEEATVEILRKQGDDLIVRIDGLEGRHIVLTRAPQLGAGIRVEPRSPDGLPSAKAAPAAAKQEETIEISDDQRAKLIAFITENNRIPQARKTAMLESLRQPRVPKAIVDRLTQRMGG</sequence>
<dbReference type="Gene3D" id="2.40.50.100">
    <property type="match status" value="1"/>
</dbReference>
<feature type="coiled-coil region" evidence="1">
    <location>
        <begin position="119"/>
        <end position="153"/>
    </location>
</feature>
<dbReference type="PANTHER" id="PTHR30469">
    <property type="entry name" value="MULTIDRUG RESISTANCE PROTEIN MDTA"/>
    <property type="match status" value="1"/>
</dbReference>
<name>A0A916VP24_9RHOB</name>
<dbReference type="EMBL" id="BMKA01000002">
    <property type="protein sequence ID" value="GGA14993.1"/>
    <property type="molecule type" value="Genomic_DNA"/>
</dbReference>
<comment type="caution">
    <text evidence="2">The sequence shown here is derived from an EMBL/GenBank/DDBJ whole genome shotgun (WGS) entry which is preliminary data.</text>
</comment>
<protein>
    <recommendedName>
        <fullName evidence="4">Efflux transporter periplasmic adaptor subunit</fullName>
    </recommendedName>
</protein>
<evidence type="ECO:0000313" key="2">
    <source>
        <dbReference type="EMBL" id="GGA14993.1"/>
    </source>
</evidence>
<accession>A0A916VP24</accession>
<dbReference type="RefSeq" id="WP_188672603.1">
    <property type="nucleotide sequence ID" value="NZ_BMKA01000002.1"/>
</dbReference>
<organism evidence="2 3">
    <name type="scientific">Neptunicoccus cionae</name>
    <dbReference type="NCBI Taxonomy" id="2035344"/>
    <lineage>
        <taxon>Bacteria</taxon>
        <taxon>Pseudomonadati</taxon>
        <taxon>Pseudomonadota</taxon>
        <taxon>Alphaproteobacteria</taxon>
        <taxon>Rhodobacterales</taxon>
        <taxon>Paracoccaceae</taxon>
        <taxon>Neptunicoccus</taxon>
    </lineage>
</organism>
<reference evidence="2" key="2">
    <citation type="submission" date="2020-09" db="EMBL/GenBank/DDBJ databases">
        <authorList>
            <person name="Sun Q."/>
            <person name="Zhou Y."/>
        </authorList>
    </citation>
    <scope>NUCLEOTIDE SEQUENCE</scope>
    <source>
        <strain evidence="2">CGMCC 1.15880</strain>
    </source>
</reference>
<dbReference type="SUPFAM" id="SSF111369">
    <property type="entry name" value="HlyD-like secretion proteins"/>
    <property type="match status" value="1"/>
</dbReference>
<gene>
    <name evidence="2" type="ORF">GCM10011498_14080</name>
</gene>
<dbReference type="Gene3D" id="1.10.287.470">
    <property type="entry name" value="Helix hairpin bin"/>
    <property type="match status" value="1"/>
</dbReference>